<keyword evidence="6 12" id="KW-1133">Transmembrane helix</keyword>
<evidence type="ECO:0000256" key="5">
    <source>
        <dbReference type="ARBA" id="ARBA00022737"/>
    </source>
</evidence>
<evidence type="ECO:0008006" key="15">
    <source>
        <dbReference type="Google" id="ProtNLM"/>
    </source>
</evidence>
<dbReference type="CDD" id="cd00333">
    <property type="entry name" value="MIP"/>
    <property type="match status" value="1"/>
</dbReference>
<keyword evidence="14" id="KW-1185">Reference proteome</keyword>
<feature type="transmembrane region" description="Helical" evidence="12">
    <location>
        <begin position="126"/>
        <end position="148"/>
    </location>
</feature>
<evidence type="ECO:0000256" key="1">
    <source>
        <dbReference type="ARBA" id="ARBA00004141"/>
    </source>
</evidence>
<evidence type="ECO:0000256" key="2">
    <source>
        <dbReference type="ARBA" id="ARBA00006175"/>
    </source>
</evidence>
<dbReference type="PRINTS" id="PR02019">
    <property type="entry name" value="AQUAPORIN7"/>
</dbReference>
<dbReference type="PANTHER" id="PTHR43829:SF9">
    <property type="entry name" value="AQUAPORIN-9"/>
    <property type="match status" value="1"/>
</dbReference>
<feature type="transmembrane region" description="Helical" evidence="12">
    <location>
        <begin position="168"/>
        <end position="189"/>
    </location>
</feature>
<feature type="transmembrane region" description="Helical" evidence="12">
    <location>
        <begin position="210"/>
        <end position="231"/>
    </location>
</feature>
<gene>
    <name evidence="13" type="ORF">ZT3D7_G7850</name>
</gene>
<evidence type="ECO:0000313" key="14">
    <source>
        <dbReference type="Proteomes" id="UP000215127"/>
    </source>
</evidence>
<dbReference type="InterPro" id="IPR023271">
    <property type="entry name" value="Aquaporin-like"/>
</dbReference>
<sequence>MDNRAHTSSVDHLSLGGEKWVDAKEDHHDSNALHHFPTHDDVPQGKVQHHEYAQREGLPGVEQGDRGVANGADFHAAGATTTSHHVGRTRQFLGLHPQAPIEKEHDAGEHADLLLPRVRGALKEPLAEFFGVMILVLFGDGSVAQVLLSAGVTTAPGGNGYGDYQSINWGWGLGVMLGIYVAGDSGAYLNPAILFTNCVLRKLPWRRLPAYFVAQLLGGFVGAGIVYANYIGQINSFEGGPGLRTVPPAPNATAGIFCTYPLAEVTKVSQFFSEFIASAILMFVIFALKDDSNKGTFSASGSWFPLALFFLIFGLGACFGSNTGYAINLARDFGPRLMSYAVGYGSEVWSAGGYYFWIPMVAPFCGCLFGGIMYDLAIYTGPTPINTPWMGLKELLKPHELIGDRVQAQKNDGLV</sequence>
<evidence type="ECO:0000256" key="3">
    <source>
        <dbReference type="ARBA" id="ARBA00022448"/>
    </source>
</evidence>
<comment type="similarity">
    <text evidence="2 10">Belongs to the MIP/aquaporin (TC 1.A.8) family.</text>
</comment>
<keyword evidence="3 10" id="KW-0813">Transport</keyword>
<dbReference type="NCBIfam" id="TIGR00861">
    <property type="entry name" value="MIP"/>
    <property type="match status" value="1"/>
</dbReference>
<keyword evidence="5" id="KW-0677">Repeat</keyword>
<dbReference type="PANTHER" id="PTHR43829">
    <property type="entry name" value="AQUAPORIN OR AQUAGLYCEROPORIN RELATED"/>
    <property type="match status" value="1"/>
</dbReference>
<dbReference type="FunFam" id="1.20.1080.10:FF:000027">
    <property type="entry name" value="MIP aquaporin"/>
    <property type="match status" value="1"/>
</dbReference>
<keyword evidence="7 12" id="KW-0472">Membrane</keyword>
<evidence type="ECO:0000256" key="11">
    <source>
        <dbReference type="SAM" id="MobiDB-lite"/>
    </source>
</evidence>
<comment type="subcellular location">
    <subcellularLocation>
        <location evidence="1">Membrane</location>
        <topology evidence="1">Multi-pass membrane protein</topology>
    </subcellularLocation>
</comment>
<dbReference type="Pfam" id="PF00230">
    <property type="entry name" value="MIP"/>
    <property type="match status" value="1"/>
</dbReference>
<proteinExistence type="inferred from homology"/>
<evidence type="ECO:0000256" key="7">
    <source>
        <dbReference type="ARBA" id="ARBA00023136"/>
    </source>
</evidence>
<feature type="transmembrane region" description="Helical" evidence="12">
    <location>
        <begin position="271"/>
        <end position="288"/>
    </location>
</feature>
<dbReference type="EMBL" id="LT853698">
    <property type="protein sequence ID" value="SMQ52697.1"/>
    <property type="molecule type" value="Genomic_DNA"/>
</dbReference>
<dbReference type="STRING" id="1276538.A0A1X7S0I4"/>
<evidence type="ECO:0000256" key="4">
    <source>
        <dbReference type="ARBA" id="ARBA00022692"/>
    </source>
</evidence>
<dbReference type="GO" id="GO:0015254">
    <property type="term" value="F:glycerol channel activity"/>
    <property type="evidence" value="ECO:0007669"/>
    <property type="project" value="TreeGrafter"/>
</dbReference>
<comment type="catalytic activity">
    <reaction evidence="8">
        <text>H2O(in) = H2O(out)</text>
        <dbReference type="Rhea" id="RHEA:29667"/>
        <dbReference type="ChEBI" id="CHEBI:15377"/>
    </reaction>
</comment>
<protein>
    <recommendedName>
        <fullName evidence="15">Aquaporin</fullName>
    </recommendedName>
</protein>
<evidence type="ECO:0000256" key="6">
    <source>
        <dbReference type="ARBA" id="ARBA00022989"/>
    </source>
</evidence>
<accession>A0A1X7S0I4</accession>
<evidence type="ECO:0000256" key="8">
    <source>
        <dbReference type="ARBA" id="ARBA00034651"/>
    </source>
</evidence>
<evidence type="ECO:0000256" key="10">
    <source>
        <dbReference type="RuleBase" id="RU000477"/>
    </source>
</evidence>
<keyword evidence="4 10" id="KW-0812">Transmembrane</keyword>
<reference evidence="13 14" key="1">
    <citation type="submission" date="2016-06" db="EMBL/GenBank/DDBJ databases">
        <authorList>
            <person name="Kjaerup R.B."/>
            <person name="Dalgaard T.S."/>
            <person name="Juul-Madsen H.R."/>
        </authorList>
    </citation>
    <scope>NUCLEOTIDE SEQUENCE [LARGE SCALE GENOMIC DNA]</scope>
</reference>
<comment type="catalytic activity">
    <reaction evidence="9">
        <text>glycerol(in) = glycerol(out)</text>
        <dbReference type="Rhea" id="RHEA:29675"/>
        <dbReference type="ChEBI" id="CHEBI:17754"/>
    </reaction>
</comment>
<dbReference type="GO" id="GO:0015250">
    <property type="term" value="F:water channel activity"/>
    <property type="evidence" value="ECO:0007669"/>
    <property type="project" value="TreeGrafter"/>
</dbReference>
<dbReference type="InterPro" id="IPR050363">
    <property type="entry name" value="MIP/Aquaporin"/>
</dbReference>
<dbReference type="Proteomes" id="UP000215127">
    <property type="component" value="Chromosome 7"/>
</dbReference>
<evidence type="ECO:0000313" key="13">
    <source>
        <dbReference type="EMBL" id="SMQ52697.1"/>
    </source>
</evidence>
<evidence type="ECO:0000256" key="12">
    <source>
        <dbReference type="SAM" id="Phobius"/>
    </source>
</evidence>
<feature type="transmembrane region" description="Helical" evidence="12">
    <location>
        <begin position="300"/>
        <end position="327"/>
    </location>
</feature>
<dbReference type="InterPro" id="IPR000425">
    <property type="entry name" value="MIP"/>
</dbReference>
<organism evidence="13 14">
    <name type="scientific">Zymoseptoria tritici (strain ST99CH_3D7)</name>
    <dbReference type="NCBI Taxonomy" id="1276538"/>
    <lineage>
        <taxon>Eukaryota</taxon>
        <taxon>Fungi</taxon>
        <taxon>Dikarya</taxon>
        <taxon>Ascomycota</taxon>
        <taxon>Pezizomycotina</taxon>
        <taxon>Dothideomycetes</taxon>
        <taxon>Dothideomycetidae</taxon>
        <taxon>Mycosphaerellales</taxon>
        <taxon>Mycosphaerellaceae</taxon>
        <taxon>Zymoseptoria</taxon>
    </lineage>
</organism>
<dbReference type="GO" id="GO:0005886">
    <property type="term" value="C:plasma membrane"/>
    <property type="evidence" value="ECO:0007669"/>
    <property type="project" value="TreeGrafter"/>
</dbReference>
<feature type="region of interest" description="Disordered" evidence="11">
    <location>
        <begin position="26"/>
        <end position="50"/>
    </location>
</feature>
<evidence type="ECO:0000256" key="9">
    <source>
        <dbReference type="ARBA" id="ARBA00049405"/>
    </source>
</evidence>
<feature type="transmembrane region" description="Helical" evidence="12">
    <location>
        <begin position="354"/>
        <end position="374"/>
    </location>
</feature>
<dbReference type="AlphaFoldDB" id="A0A1X7S0I4"/>
<name>A0A1X7S0I4_ZYMT9</name>
<dbReference type="Gene3D" id="1.20.1080.10">
    <property type="entry name" value="Glycerol uptake facilitator protein"/>
    <property type="match status" value="1"/>
</dbReference>
<dbReference type="PRINTS" id="PR00783">
    <property type="entry name" value="MINTRINSICP"/>
</dbReference>
<dbReference type="SUPFAM" id="SSF81338">
    <property type="entry name" value="Aquaporin-like"/>
    <property type="match status" value="1"/>
</dbReference>